<reference evidence="2 3" key="1">
    <citation type="journal article" date="2019" name="Int. J. Syst. Evol. Microbiol.">
        <title>The Global Catalogue of Microorganisms (GCM) 10K type strain sequencing project: providing services to taxonomists for standard genome sequencing and annotation.</title>
        <authorList>
            <consortium name="The Broad Institute Genomics Platform"/>
            <consortium name="The Broad Institute Genome Sequencing Center for Infectious Disease"/>
            <person name="Wu L."/>
            <person name="Ma J."/>
        </authorList>
    </citation>
    <scope>NUCLEOTIDE SEQUENCE [LARGE SCALE GENOMIC DNA]</scope>
    <source>
        <strain evidence="2 3">DT85</strain>
    </source>
</reference>
<dbReference type="RefSeq" id="WP_276233892.1">
    <property type="nucleotide sequence ID" value="NZ_CP119802.1"/>
</dbReference>
<comment type="caution">
    <text evidence="2">The sequence shown here is derived from an EMBL/GenBank/DDBJ whole genome shotgun (WGS) entry which is preliminary data.</text>
</comment>
<sequence length="150" mass="16449">MERDSVLIYDGRRRLFRAVARAVGSRLDSVRVVGWQTDAAQRFLDAQFDARPFAFLLVDDEEVHAGGRTLARLLRDHGAGDRLAARVERLYGRAAGPMGRLLHGQEPADLDGSFRLTEEARGLLPRLRGQGTAIPVRESDGDGAGDSLPD</sequence>
<name>A0ABD5ZR79_9EURY</name>
<dbReference type="AlphaFoldDB" id="A0ABD5ZR79"/>
<evidence type="ECO:0000256" key="1">
    <source>
        <dbReference type="SAM" id="MobiDB-lite"/>
    </source>
</evidence>
<gene>
    <name evidence="2" type="ORF">ACFQJ4_10535</name>
</gene>
<proteinExistence type="predicted"/>
<dbReference type="Proteomes" id="UP001596398">
    <property type="component" value="Unassembled WGS sequence"/>
</dbReference>
<organism evidence="2 3">
    <name type="scientific">Halosegnis marinus</name>
    <dbReference type="NCBI Taxonomy" id="3034023"/>
    <lineage>
        <taxon>Archaea</taxon>
        <taxon>Methanobacteriati</taxon>
        <taxon>Methanobacteriota</taxon>
        <taxon>Stenosarchaea group</taxon>
        <taxon>Halobacteria</taxon>
        <taxon>Halobacteriales</taxon>
        <taxon>Natronomonadaceae</taxon>
        <taxon>Halosegnis</taxon>
    </lineage>
</organism>
<keyword evidence="3" id="KW-1185">Reference proteome</keyword>
<evidence type="ECO:0000313" key="2">
    <source>
        <dbReference type="EMBL" id="MFC7235752.1"/>
    </source>
</evidence>
<evidence type="ECO:0000313" key="3">
    <source>
        <dbReference type="Proteomes" id="UP001596398"/>
    </source>
</evidence>
<dbReference type="EMBL" id="JBHTAP010000001">
    <property type="protein sequence ID" value="MFC7235752.1"/>
    <property type="molecule type" value="Genomic_DNA"/>
</dbReference>
<feature type="region of interest" description="Disordered" evidence="1">
    <location>
        <begin position="128"/>
        <end position="150"/>
    </location>
</feature>
<accession>A0ABD5ZR79</accession>
<protein>
    <submittedName>
        <fullName evidence="2">Uncharacterized protein</fullName>
    </submittedName>
</protein>
<dbReference type="GeneID" id="79267449"/>